<gene>
    <name evidence="1" type="ORF">CCMSSC00406_0006049</name>
</gene>
<proteinExistence type="predicted"/>
<organism evidence="1 2">
    <name type="scientific">Pleurotus cornucopiae</name>
    <name type="common">Cornucopia mushroom</name>
    <dbReference type="NCBI Taxonomy" id="5321"/>
    <lineage>
        <taxon>Eukaryota</taxon>
        <taxon>Fungi</taxon>
        <taxon>Dikarya</taxon>
        <taxon>Basidiomycota</taxon>
        <taxon>Agaricomycotina</taxon>
        <taxon>Agaricomycetes</taxon>
        <taxon>Agaricomycetidae</taxon>
        <taxon>Agaricales</taxon>
        <taxon>Pleurotineae</taxon>
        <taxon>Pleurotaceae</taxon>
        <taxon>Pleurotus</taxon>
    </lineage>
</organism>
<comment type="caution">
    <text evidence="1">The sequence shown here is derived from an EMBL/GenBank/DDBJ whole genome shotgun (WGS) entry which is preliminary data.</text>
</comment>
<dbReference type="EMBL" id="WQMT02000009">
    <property type="protein sequence ID" value="KAG9219629.1"/>
    <property type="molecule type" value="Genomic_DNA"/>
</dbReference>
<evidence type="ECO:0000313" key="2">
    <source>
        <dbReference type="Proteomes" id="UP000824881"/>
    </source>
</evidence>
<name>A0ACB7IN85_PLECO</name>
<sequence length="561" mass="61264">MFHTTAFIGFISLASVLPAIAQEAPQAGLIWDKVIPLCCPAILQLLTNESGTAGDEYRVEMDPVPLNYSDPEGPKASIAMIRFPSPLAGTEQYKGPILLNPGGPGASGVEMVAGGGEMFSQLLGPTFDVVSFDPRGIGFSTPRGSVFPTEAQRQLWSSIPYDVINATSDGLTRVRARGQLLGQVAAQNDQDHVLVHLNTENTARDMLRMVEAHGEEKIRYWGFSYGTVLGATFAALFPDRIERLALDGVVDSENYFATLYSNNLLDTDKSLQSFFDSCFEGGPDLCPFYESSPQAIARKLDELTQSIFLRPVPVVTGLSYGLVDYSRLRNTVFLSLYSPYTDFPRLAQGLADLARGNGTTLYQLLETPVFDCACGTQVPLEPVLEGRNVIGCTDGKEVRDTFEELEAYLRDLLRQSQWAELWATLRIGCLAWPKQEKKHFQGPFVGNTSHPILWIGNTADPVTPVASAHKMSKGYPGSVVLTQDSPGHSSLAAPSACTVQYVRDYFSNGTLPAEGVVCPVDSPIFSAQKSSTLEARQPEGRDQILQALERLRQTFRVASPF</sequence>
<keyword evidence="2" id="KW-1185">Reference proteome</keyword>
<accession>A0ACB7IN85</accession>
<protein>
    <submittedName>
        <fullName evidence="1">Uncharacterized protein</fullName>
    </submittedName>
</protein>
<evidence type="ECO:0000313" key="1">
    <source>
        <dbReference type="EMBL" id="KAG9219629.1"/>
    </source>
</evidence>
<dbReference type="Proteomes" id="UP000824881">
    <property type="component" value="Unassembled WGS sequence"/>
</dbReference>
<reference evidence="1 2" key="1">
    <citation type="journal article" date="2021" name="Appl. Environ. Microbiol.">
        <title>Genetic linkage and physical mapping for an oyster mushroom Pleurotus cornucopiae and QTL analysis for the trait cap color.</title>
        <authorList>
            <person name="Zhang Y."/>
            <person name="Gao W."/>
            <person name="Sonnenberg A."/>
            <person name="Chen Q."/>
            <person name="Zhang J."/>
            <person name="Huang C."/>
        </authorList>
    </citation>
    <scope>NUCLEOTIDE SEQUENCE [LARGE SCALE GENOMIC DNA]</scope>
    <source>
        <strain evidence="1">CCMSSC00406</strain>
    </source>
</reference>